<proteinExistence type="predicted"/>
<gene>
    <name evidence="1" type="ORF">EVAR_78010_1</name>
</gene>
<organism evidence="1 2">
    <name type="scientific">Eumeta variegata</name>
    <name type="common">Bagworm moth</name>
    <name type="synonym">Eumeta japonica</name>
    <dbReference type="NCBI Taxonomy" id="151549"/>
    <lineage>
        <taxon>Eukaryota</taxon>
        <taxon>Metazoa</taxon>
        <taxon>Ecdysozoa</taxon>
        <taxon>Arthropoda</taxon>
        <taxon>Hexapoda</taxon>
        <taxon>Insecta</taxon>
        <taxon>Pterygota</taxon>
        <taxon>Neoptera</taxon>
        <taxon>Endopterygota</taxon>
        <taxon>Lepidoptera</taxon>
        <taxon>Glossata</taxon>
        <taxon>Ditrysia</taxon>
        <taxon>Tineoidea</taxon>
        <taxon>Psychidae</taxon>
        <taxon>Oiketicinae</taxon>
        <taxon>Eumeta</taxon>
    </lineage>
</organism>
<accession>A0A4C1T021</accession>
<name>A0A4C1T021_EUMVA</name>
<comment type="caution">
    <text evidence="1">The sequence shown here is derived from an EMBL/GenBank/DDBJ whole genome shotgun (WGS) entry which is preliminary data.</text>
</comment>
<sequence>MELSRYFQDRVQLQNDAQHRFWHLLYLDSRSIFGRAVVLRISAIMNGCRTRSVSVEFTNELGITQIANGTNLARSFLAGQEPGLRSSQENRSS</sequence>
<dbReference type="EMBL" id="BGZK01000028">
    <property type="protein sequence ID" value="GBP07822.1"/>
    <property type="molecule type" value="Genomic_DNA"/>
</dbReference>
<reference evidence="1 2" key="1">
    <citation type="journal article" date="2019" name="Commun. Biol.">
        <title>The bagworm genome reveals a unique fibroin gene that provides high tensile strength.</title>
        <authorList>
            <person name="Kono N."/>
            <person name="Nakamura H."/>
            <person name="Ohtoshi R."/>
            <person name="Tomita M."/>
            <person name="Numata K."/>
            <person name="Arakawa K."/>
        </authorList>
    </citation>
    <scope>NUCLEOTIDE SEQUENCE [LARGE SCALE GENOMIC DNA]</scope>
</reference>
<dbReference type="AlphaFoldDB" id="A0A4C1T021"/>
<evidence type="ECO:0000313" key="2">
    <source>
        <dbReference type="Proteomes" id="UP000299102"/>
    </source>
</evidence>
<keyword evidence="2" id="KW-1185">Reference proteome</keyword>
<evidence type="ECO:0000313" key="1">
    <source>
        <dbReference type="EMBL" id="GBP07822.1"/>
    </source>
</evidence>
<dbReference type="Proteomes" id="UP000299102">
    <property type="component" value="Unassembled WGS sequence"/>
</dbReference>
<protein>
    <submittedName>
        <fullName evidence="1">Uncharacterized protein</fullName>
    </submittedName>
</protein>